<sequence>MGIIYDFFRFLRFVFRNKAAVFLLDFFFFVLYSLLFFILLLGYNNGTVRAIYFTAYFLGLVIYILTVFRLTARFQSTIAGFIRKILKKIGSFIKKLLQLPKQLYYNVVVLSKKPLRKFKGACKGKKKKSGGKNERSNNPHG</sequence>
<proteinExistence type="predicted"/>
<evidence type="ECO:0000313" key="3">
    <source>
        <dbReference type="EMBL" id="HIW85752.1"/>
    </source>
</evidence>
<dbReference type="Pfam" id="PF09578">
    <property type="entry name" value="Spore_YabQ"/>
    <property type="match status" value="1"/>
</dbReference>
<evidence type="ECO:0000256" key="1">
    <source>
        <dbReference type="SAM" id="MobiDB-lite"/>
    </source>
</evidence>
<reference evidence="3" key="1">
    <citation type="journal article" date="2021" name="PeerJ">
        <title>Extensive microbial diversity within the chicken gut microbiome revealed by metagenomics and culture.</title>
        <authorList>
            <person name="Gilroy R."/>
            <person name="Ravi A."/>
            <person name="Getino M."/>
            <person name="Pursley I."/>
            <person name="Horton D.L."/>
            <person name="Alikhan N.F."/>
            <person name="Baker D."/>
            <person name="Gharbi K."/>
            <person name="Hall N."/>
            <person name="Watson M."/>
            <person name="Adriaenssens E.M."/>
            <person name="Foster-Nyarko E."/>
            <person name="Jarju S."/>
            <person name="Secka A."/>
            <person name="Antonio M."/>
            <person name="Oren A."/>
            <person name="Chaudhuri R.R."/>
            <person name="La Ragione R."/>
            <person name="Hildebrand F."/>
            <person name="Pallen M.J."/>
        </authorList>
    </citation>
    <scope>NUCLEOTIDE SEQUENCE</scope>
    <source>
        <strain evidence="3">421</strain>
    </source>
</reference>
<dbReference type="Proteomes" id="UP000824205">
    <property type="component" value="Unassembled WGS sequence"/>
</dbReference>
<organism evidence="3 4">
    <name type="scientific">Candidatus Eubacterium faecipullorum</name>
    <dbReference type="NCBI Taxonomy" id="2838571"/>
    <lineage>
        <taxon>Bacteria</taxon>
        <taxon>Bacillati</taxon>
        <taxon>Bacillota</taxon>
        <taxon>Clostridia</taxon>
        <taxon>Eubacteriales</taxon>
        <taxon>Eubacteriaceae</taxon>
        <taxon>Eubacterium</taxon>
    </lineage>
</organism>
<evidence type="ECO:0000313" key="4">
    <source>
        <dbReference type="Proteomes" id="UP000824205"/>
    </source>
</evidence>
<feature type="region of interest" description="Disordered" evidence="1">
    <location>
        <begin position="120"/>
        <end position="141"/>
    </location>
</feature>
<comment type="caution">
    <text evidence="3">The sequence shown here is derived from an EMBL/GenBank/DDBJ whole genome shotgun (WGS) entry which is preliminary data.</text>
</comment>
<feature type="transmembrane region" description="Helical" evidence="2">
    <location>
        <begin position="49"/>
        <end position="68"/>
    </location>
</feature>
<evidence type="ECO:0000256" key="2">
    <source>
        <dbReference type="SAM" id="Phobius"/>
    </source>
</evidence>
<dbReference type="InterPro" id="IPR019074">
    <property type="entry name" value="YabQ"/>
</dbReference>
<dbReference type="AlphaFoldDB" id="A0A9D1UFC6"/>
<keyword evidence="2" id="KW-1133">Transmembrane helix</keyword>
<gene>
    <name evidence="3" type="ORF">IAA48_04580</name>
</gene>
<dbReference type="NCBIfam" id="TIGR02893">
    <property type="entry name" value="spore_yabQ"/>
    <property type="match status" value="1"/>
</dbReference>
<reference evidence="3" key="2">
    <citation type="submission" date="2021-04" db="EMBL/GenBank/DDBJ databases">
        <authorList>
            <person name="Gilroy R."/>
        </authorList>
    </citation>
    <scope>NUCLEOTIDE SEQUENCE</scope>
    <source>
        <strain evidence="3">421</strain>
    </source>
</reference>
<feature type="compositionally biased region" description="Basic residues" evidence="1">
    <location>
        <begin position="120"/>
        <end position="130"/>
    </location>
</feature>
<evidence type="ECO:0008006" key="5">
    <source>
        <dbReference type="Google" id="ProtNLM"/>
    </source>
</evidence>
<protein>
    <recommendedName>
        <fullName evidence="5">Spore cortex biosynthesis protein YabQ</fullName>
    </recommendedName>
</protein>
<feature type="transmembrane region" description="Helical" evidence="2">
    <location>
        <begin position="21"/>
        <end position="43"/>
    </location>
</feature>
<feature type="compositionally biased region" description="Basic and acidic residues" evidence="1">
    <location>
        <begin position="131"/>
        <end position="141"/>
    </location>
</feature>
<name>A0A9D1UFC6_9FIRM</name>
<accession>A0A9D1UFC6</accession>
<keyword evidence="2" id="KW-0812">Transmembrane</keyword>
<dbReference type="EMBL" id="DXGE01000019">
    <property type="protein sequence ID" value="HIW85752.1"/>
    <property type="molecule type" value="Genomic_DNA"/>
</dbReference>
<keyword evidence="2" id="KW-0472">Membrane</keyword>